<evidence type="ECO:0000256" key="2">
    <source>
        <dbReference type="ARBA" id="ARBA00023157"/>
    </source>
</evidence>
<dbReference type="InterPro" id="IPR013128">
    <property type="entry name" value="Peptidase_C1A"/>
</dbReference>
<evidence type="ECO:0000313" key="4">
    <source>
        <dbReference type="EMBL" id="VDK59410.1"/>
    </source>
</evidence>
<keyword evidence="2" id="KW-1015">Disulfide bond</keyword>
<protein>
    <submittedName>
        <fullName evidence="6">Pept_C1 domain-containing protein</fullName>
    </submittedName>
</protein>
<dbReference type="GO" id="GO:0006508">
    <property type="term" value="P:proteolysis"/>
    <property type="evidence" value="ECO:0007669"/>
    <property type="project" value="InterPro"/>
</dbReference>
<evidence type="ECO:0000256" key="1">
    <source>
        <dbReference type="ARBA" id="ARBA00008455"/>
    </source>
</evidence>
<dbReference type="InterPro" id="IPR025660">
    <property type="entry name" value="Pept_his_AS"/>
</dbReference>
<reference evidence="4 5" key="2">
    <citation type="submission" date="2018-11" db="EMBL/GenBank/DDBJ databases">
        <authorList>
            <consortium name="Pathogen Informatics"/>
        </authorList>
    </citation>
    <scope>NUCLEOTIDE SEQUENCE [LARGE SCALE GENOMIC DNA]</scope>
</reference>
<evidence type="ECO:0000313" key="5">
    <source>
        <dbReference type="Proteomes" id="UP000271098"/>
    </source>
</evidence>
<dbReference type="InterPro" id="IPR000668">
    <property type="entry name" value="Peptidase_C1A_C"/>
</dbReference>
<feature type="domain" description="Peptidase C1A papain C-terminal" evidence="3">
    <location>
        <begin position="14"/>
        <end position="87"/>
    </location>
</feature>
<comment type="similarity">
    <text evidence="1">Belongs to the peptidase C1 family.</text>
</comment>
<keyword evidence="5" id="KW-1185">Reference proteome</keyword>
<proteinExistence type="inferred from homology"/>
<evidence type="ECO:0000259" key="3">
    <source>
        <dbReference type="Pfam" id="PF00112"/>
    </source>
</evidence>
<dbReference type="EMBL" id="UYRT01020697">
    <property type="protein sequence ID" value="VDK59410.1"/>
    <property type="molecule type" value="Genomic_DNA"/>
</dbReference>
<gene>
    <name evidence="4" type="ORF">GPUH_LOCUS7718</name>
</gene>
<reference evidence="6" key="1">
    <citation type="submission" date="2016-06" db="UniProtKB">
        <authorList>
            <consortium name="WormBaseParasite"/>
        </authorList>
    </citation>
    <scope>IDENTIFICATION</scope>
</reference>
<accession>A0A183DG78</accession>
<dbReference type="InterPro" id="IPR025661">
    <property type="entry name" value="Pept_asp_AS"/>
</dbReference>
<dbReference type="PROSITE" id="PS00639">
    <property type="entry name" value="THIOL_PROTEASE_HIS"/>
    <property type="match status" value="1"/>
</dbReference>
<name>A0A183DG78_9BILA</name>
<dbReference type="WBParaSite" id="GPUH_0000772801-mRNA-1">
    <property type="protein sequence ID" value="GPUH_0000772801-mRNA-1"/>
    <property type="gene ID" value="GPUH_0000772801"/>
</dbReference>
<dbReference type="Proteomes" id="UP000271098">
    <property type="component" value="Unassembled WGS sequence"/>
</dbReference>
<dbReference type="AlphaFoldDB" id="A0A183DG78"/>
<dbReference type="InterPro" id="IPR038765">
    <property type="entry name" value="Papain-like_cys_pep_sf"/>
</dbReference>
<dbReference type="SUPFAM" id="SSF54001">
    <property type="entry name" value="Cysteine proteinases"/>
    <property type="match status" value="1"/>
</dbReference>
<dbReference type="PANTHER" id="PTHR12411">
    <property type="entry name" value="CYSTEINE PROTEASE FAMILY C1-RELATED"/>
    <property type="match status" value="1"/>
</dbReference>
<evidence type="ECO:0000313" key="6">
    <source>
        <dbReference type="WBParaSite" id="GPUH_0000772801-mRNA-1"/>
    </source>
</evidence>
<dbReference type="GO" id="GO:0008234">
    <property type="term" value="F:cysteine-type peptidase activity"/>
    <property type="evidence" value="ECO:0007669"/>
    <property type="project" value="InterPro"/>
</dbReference>
<sequence length="89" mass="10012">MIFVQNHEFGGEEASGIYSSDYCSSIYLNHGVLVVGYGREKLPGSKEYMDYWIVKNSWGADWGEDGYFRIVRNQNMCGIATAASYPVVL</sequence>
<dbReference type="Gene3D" id="3.90.70.10">
    <property type="entry name" value="Cysteine proteinases"/>
    <property type="match status" value="1"/>
</dbReference>
<dbReference type="OrthoDB" id="65740at2759"/>
<dbReference type="PROSITE" id="PS00640">
    <property type="entry name" value="THIOL_PROTEASE_ASN"/>
    <property type="match status" value="1"/>
</dbReference>
<dbReference type="Pfam" id="PF00112">
    <property type="entry name" value="Peptidase_C1"/>
    <property type="match status" value="1"/>
</dbReference>
<organism evidence="6">
    <name type="scientific">Gongylonema pulchrum</name>
    <dbReference type="NCBI Taxonomy" id="637853"/>
    <lineage>
        <taxon>Eukaryota</taxon>
        <taxon>Metazoa</taxon>
        <taxon>Ecdysozoa</taxon>
        <taxon>Nematoda</taxon>
        <taxon>Chromadorea</taxon>
        <taxon>Rhabditida</taxon>
        <taxon>Spirurina</taxon>
        <taxon>Spiruromorpha</taxon>
        <taxon>Spiruroidea</taxon>
        <taxon>Gongylonematidae</taxon>
        <taxon>Gongylonema</taxon>
    </lineage>
</organism>